<evidence type="ECO:0000313" key="3">
    <source>
        <dbReference type="Proteomes" id="UP000799302"/>
    </source>
</evidence>
<feature type="region of interest" description="Disordered" evidence="1">
    <location>
        <begin position="1"/>
        <end position="49"/>
    </location>
</feature>
<feature type="compositionally biased region" description="Basic and acidic residues" evidence="1">
    <location>
        <begin position="30"/>
        <end position="46"/>
    </location>
</feature>
<evidence type="ECO:0000256" key="1">
    <source>
        <dbReference type="SAM" id="MobiDB-lite"/>
    </source>
</evidence>
<name>A0A6A6UPF5_9PEZI</name>
<dbReference type="EMBL" id="MU004231">
    <property type="protein sequence ID" value="KAF2673650.1"/>
    <property type="molecule type" value="Genomic_DNA"/>
</dbReference>
<organism evidence="2 3">
    <name type="scientific">Microthyrium microscopicum</name>
    <dbReference type="NCBI Taxonomy" id="703497"/>
    <lineage>
        <taxon>Eukaryota</taxon>
        <taxon>Fungi</taxon>
        <taxon>Dikarya</taxon>
        <taxon>Ascomycota</taxon>
        <taxon>Pezizomycotina</taxon>
        <taxon>Dothideomycetes</taxon>
        <taxon>Dothideomycetes incertae sedis</taxon>
        <taxon>Microthyriales</taxon>
        <taxon>Microthyriaceae</taxon>
        <taxon>Microthyrium</taxon>
    </lineage>
</organism>
<gene>
    <name evidence="2" type="ORF">BT63DRAFT_162834</name>
</gene>
<feature type="compositionally biased region" description="Basic and acidic residues" evidence="1">
    <location>
        <begin position="1"/>
        <end position="19"/>
    </location>
</feature>
<reference evidence="2" key="1">
    <citation type="journal article" date="2020" name="Stud. Mycol.">
        <title>101 Dothideomycetes genomes: a test case for predicting lifestyles and emergence of pathogens.</title>
        <authorList>
            <person name="Haridas S."/>
            <person name="Albert R."/>
            <person name="Binder M."/>
            <person name="Bloem J."/>
            <person name="Labutti K."/>
            <person name="Salamov A."/>
            <person name="Andreopoulos B."/>
            <person name="Baker S."/>
            <person name="Barry K."/>
            <person name="Bills G."/>
            <person name="Bluhm B."/>
            <person name="Cannon C."/>
            <person name="Castanera R."/>
            <person name="Culley D."/>
            <person name="Daum C."/>
            <person name="Ezra D."/>
            <person name="Gonzalez J."/>
            <person name="Henrissat B."/>
            <person name="Kuo A."/>
            <person name="Liang C."/>
            <person name="Lipzen A."/>
            <person name="Lutzoni F."/>
            <person name="Magnuson J."/>
            <person name="Mondo S."/>
            <person name="Nolan M."/>
            <person name="Ohm R."/>
            <person name="Pangilinan J."/>
            <person name="Park H.-J."/>
            <person name="Ramirez L."/>
            <person name="Alfaro M."/>
            <person name="Sun H."/>
            <person name="Tritt A."/>
            <person name="Yoshinaga Y."/>
            <person name="Zwiers L.-H."/>
            <person name="Turgeon B."/>
            <person name="Goodwin S."/>
            <person name="Spatafora J."/>
            <person name="Crous P."/>
            <person name="Grigoriev I."/>
        </authorList>
    </citation>
    <scope>NUCLEOTIDE SEQUENCE</scope>
    <source>
        <strain evidence="2">CBS 115976</strain>
    </source>
</reference>
<keyword evidence="3" id="KW-1185">Reference proteome</keyword>
<accession>A0A6A6UPF5</accession>
<evidence type="ECO:0000313" key="2">
    <source>
        <dbReference type="EMBL" id="KAF2673650.1"/>
    </source>
</evidence>
<sequence length="164" mass="18231">MSSRGRDHDCQPSGEDTKHRQSISVVIIRSSEHRTRTRGRNNEGSKEQVSSIGDQWVLELLERAVHWVGEAVLGDKGGQRERGTFDTRDPEVARDACQGAVWDGLANAVLVSITFCERPPQEQRLQMDAYDPRPTAQMFPLEDGGTSPVIRGLMTVTELTINST</sequence>
<dbReference type="Proteomes" id="UP000799302">
    <property type="component" value="Unassembled WGS sequence"/>
</dbReference>
<protein>
    <submittedName>
        <fullName evidence="2">Uncharacterized protein</fullName>
    </submittedName>
</protein>
<proteinExistence type="predicted"/>
<dbReference type="AlphaFoldDB" id="A0A6A6UPF5"/>